<dbReference type="Proteomes" id="UP001055108">
    <property type="component" value="Unassembled WGS sequence"/>
</dbReference>
<reference evidence="1" key="2">
    <citation type="submission" date="2021-08" db="EMBL/GenBank/DDBJ databases">
        <authorList>
            <person name="Tani A."/>
            <person name="Ola A."/>
            <person name="Ogura Y."/>
            <person name="Katsura K."/>
            <person name="Hayashi T."/>
        </authorList>
    </citation>
    <scope>NUCLEOTIDE SEQUENCE</scope>
    <source>
        <strain evidence="1">NBRC 103626</strain>
    </source>
</reference>
<reference evidence="1" key="1">
    <citation type="journal article" date="2016" name="Front. Microbiol.">
        <title>Genome Sequence of the Piezophilic, Mesophilic Sulfate-Reducing Bacterium Desulfovibrio indicus J2T.</title>
        <authorList>
            <person name="Cao J."/>
            <person name="Maignien L."/>
            <person name="Shao Z."/>
            <person name="Alain K."/>
            <person name="Jebbar M."/>
        </authorList>
    </citation>
    <scope>NUCLEOTIDE SEQUENCE</scope>
    <source>
        <strain evidence="1">NBRC 103626</strain>
    </source>
</reference>
<sequence length="59" mass="6860">MIRVQFAELTANILRGLAYALTWIGDLANPVLASSRLWQQRAREWNPRLWDRTGRRGPP</sequence>
<accession>A0AA37HLU7</accession>
<evidence type="ECO:0000313" key="1">
    <source>
        <dbReference type="EMBL" id="GJD77978.1"/>
    </source>
</evidence>
<dbReference type="AlphaFoldDB" id="A0AA37HLU7"/>
<gene>
    <name evidence="1" type="ORF">NBEOAGPD_1190</name>
</gene>
<evidence type="ECO:0000313" key="2">
    <source>
        <dbReference type="Proteomes" id="UP001055108"/>
    </source>
</evidence>
<proteinExistence type="predicted"/>
<protein>
    <submittedName>
        <fullName evidence="1">Uncharacterized protein</fullName>
    </submittedName>
</protein>
<name>A0AA37HLU7_9HYPH</name>
<comment type="caution">
    <text evidence="1">The sequence shown here is derived from an EMBL/GenBank/DDBJ whole genome shotgun (WGS) entry which is preliminary data.</text>
</comment>
<dbReference type="EMBL" id="BPQM01000026">
    <property type="protein sequence ID" value="GJD77978.1"/>
    <property type="molecule type" value="Genomic_DNA"/>
</dbReference>
<dbReference type="RefSeq" id="WP_238301709.1">
    <property type="nucleotide sequence ID" value="NZ_BPQM01000026.1"/>
</dbReference>
<organism evidence="1 2">
    <name type="scientific">Methylobacterium gregans</name>
    <dbReference type="NCBI Taxonomy" id="374424"/>
    <lineage>
        <taxon>Bacteria</taxon>
        <taxon>Pseudomonadati</taxon>
        <taxon>Pseudomonadota</taxon>
        <taxon>Alphaproteobacteria</taxon>
        <taxon>Hyphomicrobiales</taxon>
        <taxon>Methylobacteriaceae</taxon>
        <taxon>Methylobacterium</taxon>
    </lineage>
</organism>
<keyword evidence="2" id="KW-1185">Reference proteome</keyword>